<accession>A0A8J6Q5F6</accession>
<organism evidence="6 7">
    <name type="scientific">Aestuariibaculum marinum</name>
    <dbReference type="NCBI Taxonomy" id="2683592"/>
    <lineage>
        <taxon>Bacteria</taxon>
        <taxon>Pseudomonadati</taxon>
        <taxon>Bacteroidota</taxon>
        <taxon>Flavobacteriia</taxon>
        <taxon>Flavobacteriales</taxon>
        <taxon>Flavobacteriaceae</taxon>
    </lineage>
</organism>
<evidence type="ECO:0000256" key="1">
    <source>
        <dbReference type="ARBA" id="ARBA00008779"/>
    </source>
</evidence>
<proteinExistence type="inferred from homology"/>
<comment type="similarity">
    <text evidence="1">Belongs to the sulfatase family.</text>
</comment>
<reference evidence="6 7" key="1">
    <citation type="journal article" date="2018" name="J. Microbiol.">
        <title>Aestuariibaculum marinum sp. nov., a marine bacterium isolated from seawater in South Korea.</title>
        <authorList>
            <person name="Choi J."/>
            <person name="Lee D."/>
            <person name="Jang J.H."/>
            <person name="Cha S."/>
            <person name="Seo T."/>
        </authorList>
    </citation>
    <scope>NUCLEOTIDE SEQUENCE [LARGE SCALE GENOMIC DNA]</scope>
    <source>
        <strain evidence="6 7">IP7</strain>
    </source>
</reference>
<gene>
    <name evidence="6" type="ORF">ICJ85_14265</name>
</gene>
<evidence type="ECO:0000256" key="3">
    <source>
        <dbReference type="ARBA" id="ARBA00022801"/>
    </source>
</evidence>
<keyword evidence="4" id="KW-0106">Calcium</keyword>
<dbReference type="GO" id="GO:0004065">
    <property type="term" value="F:arylsulfatase activity"/>
    <property type="evidence" value="ECO:0007669"/>
    <property type="project" value="TreeGrafter"/>
</dbReference>
<dbReference type="InterPro" id="IPR024607">
    <property type="entry name" value="Sulfatase_CS"/>
</dbReference>
<keyword evidence="3 6" id="KW-0378">Hydrolase</keyword>
<keyword evidence="7" id="KW-1185">Reference proteome</keyword>
<comment type="caution">
    <text evidence="6">The sequence shown here is derived from an EMBL/GenBank/DDBJ whole genome shotgun (WGS) entry which is preliminary data.</text>
</comment>
<dbReference type="PANTHER" id="PTHR42693:SF27">
    <property type="entry name" value="ARYLSULFATASE B [PRECURSOR]"/>
    <property type="match status" value="1"/>
</dbReference>
<evidence type="ECO:0000313" key="6">
    <source>
        <dbReference type="EMBL" id="MBD0825182.1"/>
    </source>
</evidence>
<evidence type="ECO:0000256" key="4">
    <source>
        <dbReference type="ARBA" id="ARBA00022837"/>
    </source>
</evidence>
<dbReference type="GO" id="GO:0046872">
    <property type="term" value="F:metal ion binding"/>
    <property type="evidence" value="ECO:0007669"/>
    <property type="project" value="UniProtKB-KW"/>
</dbReference>
<sequence length="468" mass="53255">MKLRQKLFLYLIFMPFVVWSQHDEKPNIIVILADDLGWGDVGYHGSEIHTPHINQLAKEGLRMERFYVTPICSPTRAGLLTGRYPERYGLRSTVIPPWRDFGVDTSEVFLPEKLSKVGYTNRAVLGKWHLGHSRMQYHPLHRGFTHFYGHYNGAIDFFTHFREGELDWHDDFNSSYDEGYSTDLLTQEAIQNIKEYSAEGDPFFMYVAYNAPHVPLQAKEEDLIAQGYDASKPKFSDEKGYGYQGRGNTVKQTYNAMVSSLDKGIGEILAALEENNIEKNTIVLFFSDNGPDPGSGGSSGGLRGTKFEEWEGGVRVPAIIKWPSKIKGGEISNQVTGYIDVMPTLLDIVGVKEESKLPLDGISILPVLKGQKPVIHREFYLGSKALVNTEWKLIKSDGSRGMRLENDVLFHLISDPSEKLDVRQQYPLVYKKMMTAIEKFENIHYKTEVRPYGEGRKGFKAPKEWKIE</sequence>
<feature type="domain" description="Sulfatase N-terminal" evidence="5">
    <location>
        <begin position="26"/>
        <end position="351"/>
    </location>
</feature>
<dbReference type="PROSITE" id="PS00523">
    <property type="entry name" value="SULFATASE_1"/>
    <property type="match status" value="1"/>
</dbReference>
<evidence type="ECO:0000313" key="7">
    <source>
        <dbReference type="Proteomes" id="UP000621516"/>
    </source>
</evidence>
<dbReference type="PANTHER" id="PTHR42693">
    <property type="entry name" value="ARYLSULFATASE FAMILY MEMBER"/>
    <property type="match status" value="1"/>
</dbReference>
<dbReference type="AlphaFoldDB" id="A0A8J6Q5F6"/>
<keyword evidence="2" id="KW-0479">Metal-binding</keyword>
<dbReference type="Gene3D" id="3.30.1120.10">
    <property type="match status" value="1"/>
</dbReference>
<evidence type="ECO:0000256" key="2">
    <source>
        <dbReference type="ARBA" id="ARBA00022723"/>
    </source>
</evidence>
<dbReference type="InterPro" id="IPR050738">
    <property type="entry name" value="Sulfatase"/>
</dbReference>
<dbReference type="InterPro" id="IPR017850">
    <property type="entry name" value="Alkaline_phosphatase_core_sf"/>
</dbReference>
<dbReference type="SUPFAM" id="SSF53649">
    <property type="entry name" value="Alkaline phosphatase-like"/>
    <property type="match status" value="1"/>
</dbReference>
<evidence type="ECO:0000259" key="5">
    <source>
        <dbReference type="Pfam" id="PF00884"/>
    </source>
</evidence>
<dbReference type="Pfam" id="PF00884">
    <property type="entry name" value="Sulfatase"/>
    <property type="match status" value="1"/>
</dbReference>
<dbReference type="InterPro" id="IPR000917">
    <property type="entry name" value="Sulfatase_N"/>
</dbReference>
<name>A0A8J6Q5F6_9FLAO</name>
<dbReference type="EMBL" id="JACVXD010000011">
    <property type="protein sequence ID" value="MBD0825182.1"/>
    <property type="molecule type" value="Genomic_DNA"/>
</dbReference>
<protein>
    <submittedName>
        <fullName evidence="6">Sulfatase-like hydrolase/transferase</fullName>
    </submittedName>
</protein>
<dbReference type="Proteomes" id="UP000621516">
    <property type="component" value="Unassembled WGS sequence"/>
</dbReference>
<dbReference type="Gene3D" id="3.40.720.10">
    <property type="entry name" value="Alkaline Phosphatase, subunit A"/>
    <property type="match status" value="1"/>
</dbReference>